<dbReference type="Pfam" id="PF25023">
    <property type="entry name" value="TEN_YD-shell"/>
    <property type="match status" value="2"/>
</dbReference>
<dbReference type="NCBIfam" id="TIGR03696">
    <property type="entry name" value="Rhs_assc_core"/>
    <property type="match status" value="1"/>
</dbReference>
<feature type="domain" description="Fibronectin type-III" evidence="3">
    <location>
        <begin position="1282"/>
        <end position="1369"/>
    </location>
</feature>
<feature type="domain" description="Fibronectin type-III" evidence="3">
    <location>
        <begin position="207"/>
        <end position="290"/>
    </location>
</feature>
<dbReference type="PROSITE" id="PS50853">
    <property type="entry name" value="FN3"/>
    <property type="match status" value="30"/>
</dbReference>
<dbReference type="InterPro" id="IPR037524">
    <property type="entry name" value="PA14/GLEYA"/>
</dbReference>
<feature type="domain" description="Fibronectin type-III" evidence="3">
    <location>
        <begin position="714"/>
        <end position="800"/>
    </location>
</feature>
<dbReference type="EMBL" id="BMBA01000002">
    <property type="protein sequence ID" value="GFZ31506.1"/>
    <property type="molecule type" value="Genomic_DNA"/>
</dbReference>
<feature type="domain" description="Fibronectin type-III" evidence="3">
    <location>
        <begin position="1375"/>
        <end position="1460"/>
    </location>
</feature>
<feature type="domain" description="Fibronectin type-III" evidence="3">
    <location>
        <begin position="2429"/>
        <end position="2516"/>
    </location>
</feature>
<dbReference type="PANTHER" id="PTHR13817">
    <property type="entry name" value="TITIN"/>
    <property type="match status" value="1"/>
</dbReference>
<dbReference type="InterPro" id="IPR050964">
    <property type="entry name" value="Striated_Muscle_Regulatory"/>
</dbReference>
<dbReference type="SMART" id="SM00060">
    <property type="entry name" value="FN3"/>
    <property type="match status" value="32"/>
</dbReference>
<feature type="domain" description="Fibronectin type-III" evidence="3">
    <location>
        <begin position="38"/>
        <end position="120"/>
    </location>
</feature>
<feature type="domain" description="Fibronectin type-III" evidence="3">
    <location>
        <begin position="390"/>
        <end position="471"/>
    </location>
</feature>
<feature type="compositionally biased region" description="Low complexity" evidence="2">
    <location>
        <begin position="3091"/>
        <end position="3107"/>
    </location>
</feature>
<gene>
    <name evidence="5" type="ORF">CSC2_20320</name>
</gene>
<dbReference type="PANTHER" id="PTHR13817:SF166">
    <property type="entry name" value="NEURONAL IGCAM-RELATED"/>
    <property type="match status" value="1"/>
</dbReference>
<feature type="domain" description="Fibronectin type-III" evidence="3">
    <location>
        <begin position="3950"/>
        <end position="4038"/>
    </location>
</feature>
<dbReference type="InterPro" id="IPR031325">
    <property type="entry name" value="RHS_repeat"/>
</dbReference>
<protein>
    <recommendedName>
        <fullName evidence="7">Fibronectin type III domain-containing protein</fullName>
    </recommendedName>
</protein>
<feature type="domain" description="Fibronectin type-III" evidence="3">
    <location>
        <begin position="1952"/>
        <end position="2037"/>
    </location>
</feature>
<name>A0ABQ1E9Y6_9CLOT</name>
<dbReference type="InterPro" id="IPR003961">
    <property type="entry name" value="FN3_dom"/>
</dbReference>
<feature type="domain" description="Fibronectin type-III" evidence="3">
    <location>
        <begin position="1859"/>
        <end position="1946"/>
    </location>
</feature>
<feature type="domain" description="Fibronectin type-III" evidence="3">
    <location>
        <begin position="122"/>
        <end position="203"/>
    </location>
</feature>
<feature type="domain" description="Fibronectin type-III" evidence="3">
    <location>
        <begin position="622"/>
        <end position="708"/>
    </location>
</feature>
<dbReference type="InterPro" id="IPR045351">
    <property type="entry name" value="DUF6531"/>
</dbReference>
<feature type="domain" description="Fibronectin type-III" evidence="3">
    <location>
        <begin position="1667"/>
        <end position="1752"/>
    </location>
</feature>
<evidence type="ECO:0000256" key="2">
    <source>
        <dbReference type="SAM" id="MobiDB-lite"/>
    </source>
</evidence>
<feature type="domain" description="Fibronectin type-III" evidence="3">
    <location>
        <begin position="3008"/>
        <end position="3095"/>
    </location>
</feature>
<dbReference type="Gene3D" id="2.180.10.10">
    <property type="entry name" value="RHS repeat-associated core"/>
    <property type="match status" value="7"/>
</dbReference>
<dbReference type="InterPro" id="IPR036116">
    <property type="entry name" value="FN3_sf"/>
</dbReference>
<dbReference type="SUPFAM" id="SSF49265">
    <property type="entry name" value="Fibronectin type III"/>
    <property type="match status" value="17"/>
</dbReference>
<dbReference type="Pfam" id="PF20148">
    <property type="entry name" value="DUF6531"/>
    <property type="match status" value="1"/>
</dbReference>
<keyword evidence="6" id="KW-1185">Reference proteome</keyword>
<feature type="domain" description="Fibronectin type-III" evidence="3">
    <location>
        <begin position="2723"/>
        <end position="2810"/>
    </location>
</feature>
<organism evidence="5 6">
    <name type="scientific">Clostridium zeae</name>
    <dbReference type="NCBI Taxonomy" id="2759022"/>
    <lineage>
        <taxon>Bacteria</taxon>
        <taxon>Bacillati</taxon>
        <taxon>Bacillota</taxon>
        <taxon>Clostridia</taxon>
        <taxon>Eubacteriales</taxon>
        <taxon>Clostridiaceae</taxon>
        <taxon>Clostridium</taxon>
    </lineage>
</organism>
<feature type="domain" description="Fibronectin type-III" evidence="3">
    <location>
        <begin position="1079"/>
        <end position="1167"/>
    </location>
</feature>
<evidence type="ECO:0000313" key="6">
    <source>
        <dbReference type="Proteomes" id="UP000663802"/>
    </source>
</evidence>
<dbReference type="SUPFAM" id="SSF89260">
    <property type="entry name" value="Collagen-binding domain"/>
    <property type="match status" value="1"/>
</dbReference>
<feature type="region of interest" description="Disordered" evidence="2">
    <location>
        <begin position="3080"/>
        <end position="3107"/>
    </location>
</feature>
<dbReference type="SUPFAM" id="SSF82171">
    <property type="entry name" value="DPP6 N-terminal domain-like"/>
    <property type="match status" value="1"/>
</dbReference>
<feature type="domain" description="Fibronectin type-III" evidence="3">
    <location>
        <begin position="3860"/>
        <end position="3947"/>
    </location>
</feature>
<feature type="domain" description="Fibronectin type-III" evidence="3">
    <location>
        <begin position="1576"/>
        <end position="1661"/>
    </location>
</feature>
<evidence type="ECO:0008006" key="7">
    <source>
        <dbReference type="Google" id="ProtNLM"/>
    </source>
</evidence>
<feature type="domain" description="Fibronectin type-III" evidence="3">
    <location>
        <begin position="897"/>
        <end position="983"/>
    </location>
</feature>
<dbReference type="InterPro" id="IPR013783">
    <property type="entry name" value="Ig-like_fold"/>
</dbReference>
<feature type="domain" description="Fibronectin type-III" evidence="3">
    <location>
        <begin position="3575"/>
        <end position="3662"/>
    </location>
</feature>
<dbReference type="InterPro" id="IPR056823">
    <property type="entry name" value="TEN-like_YD-shell"/>
</dbReference>
<dbReference type="InterPro" id="IPR006530">
    <property type="entry name" value="YD"/>
</dbReference>
<feature type="domain" description="Fibronectin type-III" evidence="3">
    <location>
        <begin position="530"/>
        <end position="616"/>
    </location>
</feature>
<feature type="domain" description="Fibronectin type-III" evidence="3">
    <location>
        <begin position="2144"/>
        <end position="2231"/>
    </location>
</feature>
<feature type="domain" description="Fibronectin type-III" evidence="3">
    <location>
        <begin position="3098"/>
        <end position="3186"/>
    </location>
</feature>
<sequence length="6459" mass="701066">MVRKREGRFTLSIFTALVMFLSICQPALVRAEVIKASPPLNFKAEASITAIELSWQLTDRIDGCDLEVDGRIIPMGTKTSYRQDNLIPGSSHVYRIRAKNKNGTGEWSSELSVKAQIMEPYAPKDFKIINVTNSTVAMSWSEELGAKSYEVEVDGKVIESKSNTSFVRGGFDPESKHTFRVRAKNELGESDWSSGYEVTTFPNSPDTPKNLKLKSINNNSITIVWDKSDKAEGYEVVADNKLIDNGTSNEFTHKGISVNDEHTYFVRAKNSGGVSEWSSGIKIKIPTQPEVKLTNDASKEISLPTVPSNITLKSAENSITVNWDTSKNAELYDIEVDGNIISNLKENTYTQTDLLQGTSHTYRVRGKTKYIIGAWSSLITGFTKLKAPNIPKNLNANAVSSDCIVAAWDMVTGATGYDLEVDGKVIDVGINIKYVNTQLKEASTHYYRVRAKNSGGNSEWSEKISTQTLSKNKSIEQSNTGNQVSQVSVPRYQVAENTAEVIHVDMNLASDTQVQNAVVQAAADTTAPTAPGSLALVSKTYNSVNLKWNASTDNVKVTSYDIYNGSTKVGSTTTGTTYTVTGLLPNTSYSFTVKARDAAGNTSAASNTLTVTTSSDTTAPSAPTNLTTSTKSCTSVGLSWAAATDNVSVTGYDVYNGSTKVGSTTTATTYTVTGLLPNTSYTFTIKARDAAGNTSASSNSLAVTTLADTTAPNAPTNLVASNNSYTSVSLSWTASTDNIAVTGYDVYDGTSKIGSTTNTTTYTVSGLTPNTSHQFTVKARDAAGNTSASSNSLTVTTLADTTAPSAPTSLNVVSKTCISVNLSWAAATDNIAVSGYEIYKGSTKVGETNGLTYTVSGLTPNTAYSFTVKAKDAAGNLSQASTSLSVTTTADTTAPTAPINLTVVSKDYASISLSWTASTDNVGVVAYDIYKGTTKVGQTNGETTYTVNGLSPDTSYSLTVKARDLANNTSSASAALVVKTNAETQPPTVPSNLVVTSHSISEVAISWNQSTDNIAVVGYDIFRDGIQIASVGSDVTSYTDSGLNPNTQYKYTIKAKDQAGNISNASSELSVTTDADTVPPTNPSNLIISSVGGWYINLSWSLSTDNGAIAGYDIYCNGSKVGSSTTTSYTATGLQLTTQYSFVVKARDIGGNESGESNSVTATTYSDDFGDSTSTATSIDLGKTKSATINYVGDYDYFTFIAPISSSYTITTISNMDTYGYIYDENGNLITYDDDNGADYNFQITADLISGHRYYIATRHFSSGTGDYKVLITVLDTVNPTKPSSVSVLSKSAGTVTISWTAATDNIAILGYEIYRDGLKVATVEDNITSYTDTGLLPATQYKYTVKAKDQAGNLSGVSNEISVTTDSDIVPPTAPTNVAVSSKTGWAISLSWSPSTDDGTVAGYDIYCNGTKVGSSTTTSYTCTGLQPNSEYVFTIKAYDLGGNRSDNSSSLSSTTYNDDHGDSISTATAIQIASFYDGQQDYDNDKDYFKFTTTDAGKYNAILNIISGSCSYSMGIYDENGNYVPSNYVGSGGYYILSIDATANKTYYILPGIYSIGGIVRYSIKVAETQPPTVPSNVQVTSSTLTSVSLSWNAATDNYGISGYEIYRNGVKVGTTSELFYTDTGLSSSTTYTYTVKAVDTSSNLSDASLGVDATTSIDTVPPTAPSGLVVTSTKGWSITLSWNASTDNGTLAGYDIYCNGNKIGSSTSTSYICEGLQINTEYVFKVKARDSGGNISEESNSVTGKTLNDDYGDSFDTATNIDTGKVKSATANYYYDDDYFSFIAPRDGQYIIKITNGIGEYLYLYNKDRNYIAGNYNSTNPVALLSGERYYVRIYGYNTGNYNFLVVVPDTEKPTTPTNVSLVSKNIGTISISWTASTDNIAVLGYEIYRDGVKIATVADNVTSYTDTGLAPNTEYKYTVKAKDQADNLSDVSSELSVTTDGDNIPPTSPTNLTWTSKTGWTIGLSWGASTDNGVLAAYDIYCNGSKIGSSTTTSYTCAGLNLNTQYTYIVKARDLGGNISGDSNSLIVSTYSDDYGDSFDTATNIDPGKIKSAMANYYYDDDYFSFIAPRDGQYIIKIANGIGEYIYLYDKNRNYVAGNYNSTNLVSLVSGQKYYVRIYGYNTGNYNFLVVVPDTEKPTAPTNVSLVSKSIGSISISWTASTDNIAVAGYEIYRDGVKIATVADNVTSYTDTGLIPNTEYKYTIKAKDQADNLSDVSSELSVTTDVDSIPPTNPTNLAAPSKTGWTVNLSWGASTDNGTVTGYDIYCNGSKIGSSTTTSYTCTGLTPNTQYIFTVKARDLGGNSSGDSNSVTVSTYSDDYGDSFDTATNVEPGKIKSANINYSGDVDYFTFIAPLDGTYVIKLTSGVSENLYLYDKNRNSLTSGYNILTASALKAGDRYYLKVPYYNTGVYNFIIVVQETEKPTSPTNVSLVSKSIGSISISWTASTDNIAVSGYEIYRDGVKIAAVADNVTSYTDSGLIPNTEYKYTIKAKDQADNLSDVSSELSVTTDVDSILPTNPTNLAAPSKTGWTVNLSWGASTDNGTVTGYDIYCNGSKIGSSTTTSYTCTGLNINTQYIFTVKARDLGGNMSGDSNSVTVLTYSDDYGDSFGTATNVDIGKSKSGTINYSGDYDYFTFIAPMDSSYRIISISSMDTYGYIYDENKNLIKSDDDNGEGANFQIDTTLTSGHRYYIAVRHYSSTGTGEYKLMITVAETEKPTSPTNVSLVSKSIGSISISWTVATDNIAVSGYEIYRDGLKIGAVADNVTSYTDTGLIPNTEYKYTIKAKDQADNLSDASSELSVTTDVDSIPPTNPTNLVAPSKTGWTVSLSWGPSTDNGTVAGYDIYCNGSKIGSSTTTSYTCTGLTPNTQYIFTVKARDLGGNISGDSNSVTVSTYSDDYGDSFDTATNVDPGKIKSANINYSGDVDYFTFIAPLDGTYVIKMTSGASEYLYLYDKNRNSLTSGYNTLTATALKAGDRYYLKIPYYNTGVYNFIIIVPETEKPTSPTNVSLVSKSIGSISISWTASTDNIAVSGYEVYRDGVKVAAVADNVTSYTDTGLAPNTAYKYTVKAKDQADNLSDESSELSVTTDIDNTPPTNPTNLTAPTKTGWTINLTWGVSTDDGTLAGYDIYCNGIKVGSSTTTSYTCTGLNPNTEYIFTVKARDLGGNLSAYSNSVIISTYADDCGDSFDTAVSIDAGKTKSASIETSYDADYFTFVAPVDGQYIIKLTSGSSEYLYLYDKNRTSVTSGYNTLTASALKAGDRYYLKVPYYNTGAYNFLIVVPDTEKPTAPSNLSIVDKSLGSITISWSASTDNYSVAGYEVYRDGVKITTVVSNILSYTDTGLSANTQYKYTIKAKDQADNLSDLSSELAVSTDKSDVSITNLSNTSRTGWTIGLSWSVTTGTSVVDRYEIYGNGINLGSTKTTSFICTALRPNTVYKLIVKAIGTDNGVLGNSSSITVTTYDDDYGDTFDTATSLELGKIKSGSINYSSDYDYLTFNALSSGTSNIKVINGANVNLYLYDKNKNVMTSGSGTISSATLVSGETYYLRISYSGTGSYSLLITVPETEKPTVPTGLNITNKTVDSITISWQPATDNYSVIAYEIYRDGVKVGTVVGDITSYKDSGLLPNTTYSYTIKAKDQADNLSELSDSISAITNADDIPPTNPSGLSYSSKTGRSVIITWSASRDNGTVASYDIYCNGTKVGNSTSTSYTCIGLQPNTLYTFTVRAKDLGGNTSGDSNGISVTTYDDDYGDDFDTATSIDPGKVKSANMNYSNDNDYFIFIAPNDGQYTVKITSAYSEYLYIYDKNRTLLTSGNSSTSAVTLKAGERYYLKVSYYNSGNYSFLIVVPETEKPTAPASLNVTSKSEGSITISWATSTDNFSVLGYQIFRNGTKIADVASNVLTFTDSGLSPSTEYKYTVRAKDQANNLSDASSELSVITAGDNVPPSNPTNLQYTARTGNSITLSWSASTDNGTLAGYDIYCNGSKVGSSTTTSYTCTGLQANTQYLFTVRARDLGGNVSSDSNVLTVSTCLVLSLGQDTVINGDFTMHDGDSLNLNGHRFEVHGNFDQLGGTVTINKGLLIITGNYKVSNGTNSNGLLYMTDSADYVQVQGNFIMESRTNHLGMLTAGILEVKGNFTQIQISAPCNFWTTDNHIVLLSGSSVQYISFATAPTSIFNILITTKPLATGYVFNTIPSWRYLIENYKIDTNFGLMTGDGAYGPTGNFAKSFTDLKTGNDGSDAEFIRTYNSKDIRETTGFGKGWSFSYECSITDFSGNISTKVVRLPDGSAQTFKINADGTFTAMDSRNTLTKQGDGSYILATKDQHSYGFNSNGYLIWVKDKNSNTTAINVDSNGKVTSLTDEVGRSYTISYNDSGLISTITDCLGRVVKYEYDNKKLVKVTDPMNHFTTYAYDSYGFLTEIRAYDNSLIESITYNHNPGQNQDKVDHTIDQYGNVLTYSYDTIHLKTTITDSNGRQTIQTFDSSFNIISSTDAEGKVTTYEYNKDSSGVNNFNEQKTLTDRNGGVTRYERDSVGNITKVTNPDGSYKEYGYDSKNNVIREKDESGNLTFYIYDSNGINMVKQARPLNGTDIYSDSADQTKFAITQYSYYSDSEAQSLGYRAKGLLKQAIDPMGGRTTYTYDSYGNVFTVTDGENNTTTYEYNSIGWKTKATSPQGYLTEYFYDNNGNVEKTILNHSSVTRTVYDSLGRVIKVISANVYDSSKDDLSNHDYSADAGIRYTYYSNGKVKAATDAENNTTTYTYDVYGNKLTETKANGAVYRYVYDVMNRVSKIYFKADTASSEQLLLEYAYGILTNGGTTKTETKYINATTSVKTITTFDYVGRVTSIQNPDNTTSTKVYNSNGTLSSSKDANGNVTYYKYDGLNRLIAIWTPFENVNGTVYYSYTAVEYDKAGRKTKESFGKTTVVKDGIPQTFITTAYEYYNNGNLKAQSDSAGRRLEYTYDKDGNISSKVVKVDDNTNRVTEYTNNEFGKPTTMKVHVYAGDIYTNAYTNNSDLILTTTYTFDKEGNVLTETYPDNSVVSYTYDKLGRILSTSQQGKDENGHDVTITTSQTYNWEGKVLTKTDGNGNTTTYVYDARGFLVKMVDAKGNTTAYYYDLAGRKIAEVSPNNYDSSKTLQNLSRTEYNYDLMDRVKTKVSVYFDKVSNSFVTITSAAFKYDNNGNVVKELDAAGYEAGAGSAIDDKINSGYGKIYSYNLANKLLTVLDADSQDRLLPYTKKYTYDGTGRKITETDGKGKVTTWYYDDANNITRTTIKRLASEAEVTVSSATYNNTGDVVTATDGNGNITTYEYTGFGKIKKVTYPGDSTIAAYYVIYQYDTVGRVIRKQDSLGGANIYTYDSAGRELTSTEEKVDGTEAIEVATTYDKNGNKRFLTDANGTVTENTYDELNRLVTSTIYVTDGSGNKVKHTTSYIYDKNSNLLKEIDWLGNEKTYVYDALDRVVEKYDQDNKLVQKLEYYHNGTQAKSYDALQNVTLYYYDKNNRLIKTVDPEGHITLQHYDEVGNIDQKTDGDSNTTYYSYDQYNRLVSVKNAKGEITNYTYDLNGNMLTQVDAQGNTTTFEYNVANKLIRKIFHGGRTGSSGSYTYDSSKTESYTYYASGDLRTKVDRNGVTSTYTYDIHGRKTSETIGSITNSFSYDDNGNQISITDATGTTTRTYDELNRVTSKSVPTVGTIVYKYDIFSGINGLDTGNFGESETDPKGNITLKIYDKAGRIKKVIAGTDTTTYNYYDNGSLYSVVYPNGYSEEYTYYKDNLLRTLANKAANGTVIESYGYTYDNAHNMLSKTDIKGTTRYTYDELNRLKTVTEPSGKVTTYTYTSAGNRNTETVVEGSNTTVKTYTYDSLNRLLSIIVSLNTVTVENTSYTYDNNGNQLTSKVDDYLNGILQSSMLTTNVYDSLNQLIQTTTPDNTTIKNIYNGEGLRVEKQVGNSSTKYLYSSDKVVLELDGNGNLIARNIYGINLLERITDSNKAYYLYNGHADTTKLIAQDGTVLNSYYYDAFGNITESNENMDNPYRYAGYQYDKETKTYYVIARMYDPSTGRFLQEDSYSGDINDPLSLNLYTYCENEPIKHDDPTGHFLHIAIGALVGGIIGAGANLVSDFMDDGKINSGWKSYAGAFVEGAVVGGAAAATGGLSLLASAGAVGAASFVGNVANQYISKSKVDWKEAAVSGVLGVATEVGGKLVGKLFANTKAGKAILGKVDDAVGSLKNKLSAVKEKVAQTAEKSLNSIKNKFDSIKLNLSENNLFSPQLAVEGMGKLPSKALNQASEYMNVEKNDIQKNFLKVMQERDESLASSSVSKKAITEDEEVKRIAVGESGHHVPAVRKSRGRIFEVGRDDKTRPTLFSRGADPGHDHWRLHNAEREFVGPRQGDFQGTDTELFDAYRNAYKDLGDIKVDVRSPNNTHTLGENVTPYDAVDLMQNWLQENGLWEKQIKK</sequence>
<proteinExistence type="predicted"/>
<feature type="domain" description="Fibronectin type-III" evidence="3">
    <location>
        <begin position="3293"/>
        <end position="3380"/>
    </location>
</feature>
<evidence type="ECO:0000256" key="1">
    <source>
        <dbReference type="ARBA" id="ARBA00022737"/>
    </source>
</evidence>
<evidence type="ECO:0000259" key="3">
    <source>
        <dbReference type="PROSITE" id="PS50853"/>
    </source>
</evidence>
<keyword evidence="1" id="KW-0677">Repeat</keyword>
<comment type="caution">
    <text evidence="5">The sequence shown here is derived from an EMBL/GenBank/DDBJ whole genome shotgun (WGS) entry which is preliminary data.</text>
</comment>
<feature type="domain" description="Fibronectin type-III" evidence="3">
    <location>
        <begin position="3665"/>
        <end position="3753"/>
    </location>
</feature>
<feature type="domain" description="Fibronectin type-III" evidence="3">
    <location>
        <begin position="989"/>
        <end position="1076"/>
    </location>
</feature>
<dbReference type="Gene3D" id="2.60.120.380">
    <property type="match status" value="10"/>
</dbReference>
<reference evidence="5 6" key="1">
    <citation type="journal article" date="2021" name="Int. J. Syst. Evol. Microbiol.">
        <title>Clostridium zeae sp. nov., isolated from corn silage.</title>
        <authorList>
            <person name="Kobayashi H."/>
            <person name="Tanizawa Y."/>
            <person name="Yagura M."/>
            <person name="Sakamoto M."/>
            <person name="Ohkuma M."/>
            <person name="Tohno M."/>
        </authorList>
    </citation>
    <scope>NUCLEOTIDE SEQUENCE [LARGE SCALE GENOMIC DNA]</scope>
    <source>
        <strain evidence="5 6">CSC2</strain>
    </source>
</reference>
<feature type="domain" description="PA14" evidence="4">
    <location>
        <begin position="3725"/>
        <end position="3869"/>
    </location>
</feature>
<dbReference type="RefSeq" id="WP_206869825.1">
    <property type="nucleotide sequence ID" value="NZ_BMBA01000002.1"/>
</dbReference>
<accession>A0ABQ1E9Y6</accession>
<evidence type="ECO:0000259" key="4">
    <source>
        <dbReference type="PROSITE" id="PS51820"/>
    </source>
</evidence>
<evidence type="ECO:0000313" key="5">
    <source>
        <dbReference type="EMBL" id="GFZ31506.1"/>
    </source>
</evidence>
<dbReference type="Pfam" id="PF05593">
    <property type="entry name" value="RHS_repeat"/>
    <property type="match status" value="6"/>
</dbReference>
<dbReference type="Proteomes" id="UP000663802">
    <property type="component" value="Unassembled WGS sequence"/>
</dbReference>
<dbReference type="InterPro" id="IPR022385">
    <property type="entry name" value="Rhs_assc_core"/>
</dbReference>
<dbReference type="Pfam" id="PF00041">
    <property type="entry name" value="fn3"/>
    <property type="match status" value="26"/>
</dbReference>
<dbReference type="NCBIfam" id="TIGR01643">
    <property type="entry name" value="YD_repeat_2x"/>
    <property type="match status" value="6"/>
</dbReference>
<feature type="domain" description="Fibronectin type-III" evidence="3">
    <location>
        <begin position="2813"/>
        <end position="2901"/>
    </location>
</feature>
<feature type="domain" description="Fibronectin type-III" evidence="3">
    <location>
        <begin position="806"/>
        <end position="891"/>
    </location>
</feature>
<dbReference type="PROSITE" id="PS51820">
    <property type="entry name" value="PA14"/>
    <property type="match status" value="1"/>
</dbReference>
<feature type="domain" description="Fibronectin type-III" evidence="3">
    <location>
        <begin position="2234"/>
        <end position="2322"/>
    </location>
</feature>
<feature type="domain" description="Fibronectin type-III" evidence="3">
    <location>
        <begin position="2522"/>
        <end position="2607"/>
    </location>
</feature>
<dbReference type="CDD" id="cd00063">
    <property type="entry name" value="FN3"/>
    <property type="match status" value="29"/>
</dbReference>
<dbReference type="Gene3D" id="2.60.40.10">
    <property type="entry name" value="Immunoglobulins"/>
    <property type="match status" value="32"/>
</dbReference>